<keyword evidence="2" id="KW-0496">Mitochondrion</keyword>
<dbReference type="GO" id="GO:0005739">
    <property type="term" value="C:mitochondrion"/>
    <property type="evidence" value="ECO:0007669"/>
    <property type="project" value="UniProtKB-SubCell"/>
</dbReference>
<keyword evidence="6" id="KW-1185">Reference proteome</keyword>
<evidence type="ECO:0000256" key="4">
    <source>
        <dbReference type="SAM" id="MobiDB-lite"/>
    </source>
</evidence>
<evidence type="ECO:0000256" key="3">
    <source>
        <dbReference type="ARBA" id="ARBA00043970"/>
    </source>
</evidence>
<name>A0A3M6T9E4_POCDA</name>
<gene>
    <name evidence="5" type="ORF">pdam_00009053</name>
</gene>
<sequence length="105" mass="11774">MASATGRIFQTVKKHIPSIRFPNRAKQKMEPGSSHRPPEISSVLSAITSKATPAESATRPTSSNSMTADESFAYQSLPARYRRRLLTQEEIDYIEDLKIFSKDIC</sequence>
<dbReference type="InterPro" id="IPR020373">
    <property type="entry name" value="Kgd4/YMR-31"/>
</dbReference>
<proteinExistence type="inferred from homology"/>
<reference evidence="5 6" key="1">
    <citation type="journal article" date="2018" name="Sci. Rep.">
        <title>Comparative analysis of the Pocillopora damicornis genome highlights role of immune system in coral evolution.</title>
        <authorList>
            <person name="Cunning R."/>
            <person name="Bay R.A."/>
            <person name="Gillette P."/>
            <person name="Baker A.C."/>
            <person name="Traylor-Knowles N."/>
        </authorList>
    </citation>
    <scope>NUCLEOTIDE SEQUENCE [LARGE SCALE GENOMIC DNA]</scope>
    <source>
        <strain evidence="5">RSMAS</strain>
        <tissue evidence="5">Whole animal</tissue>
    </source>
</reference>
<dbReference type="GO" id="GO:0006103">
    <property type="term" value="P:2-oxoglutarate metabolic process"/>
    <property type="evidence" value="ECO:0007669"/>
    <property type="project" value="InterPro"/>
</dbReference>
<dbReference type="AlphaFoldDB" id="A0A3M6T9E4"/>
<comment type="subcellular location">
    <subcellularLocation>
        <location evidence="1">Mitochondrion</location>
    </subcellularLocation>
</comment>
<comment type="similarity">
    <text evidence="3">Belongs to the alpha-ketoglutarate dehydrogenase component 4 family.</text>
</comment>
<dbReference type="PANTHER" id="PTHR31601">
    <property type="entry name" value="28S RIBOSOMAL PROTEIN S36, MITOCHONDRIAL"/>
    <property type="match status" value="1"/>
</dbReference>
<comment type="caution">
    <text evidence="5">The sequence shown here is derived from an EMBL/GenBank/DDBJ whole genome shotgun (WGS) entry which is preliminary data.</text>
</comment>
<feature type="compositionally biased region" description="Polar residues" evidence="4">
    <location>
        <begin position="42"/>
        <end position="51"/>
    </location>
</feature>
<evidence type="ECO:0000313" key="5">
    <source>
        <dbReference type="EMBL" id="RMX37953.1"/>
    </source>
</evidence>
<feature type="region of interest" description="Disordered" evidence="4">
    <location>
        <begin position="22"/>
        <end position="69"/>
    </location>
</feature>
<protein>
    <recommendedName>
        <fullName evidence="7">28S ribosomal protein S36, mitochondrial</fullName>
    </recommendedName>
</protein>
<dbReference type="OrthoDB" id="2116030at2759"/>
<evidence type="ECO:0000256" key="2">
    <source>
        <dbReference type="ARBA" id="ARBA00023128"/>
    </source>
</evidence>
<evidence type="ECO:0000256" key="1">
    <source>
        <dbReference type="ARBA" id="ARBA00004173"/>
    </source>
</evidence>
<dbReference type="GO" id="GO:0004591">
    <property type="term" value="F:oxoglutarate dehydrogenase (succinyl-transferring) activity"/>
    <property type="evidence" value="ECO:0007669"/>
    <property type="project" value="TreeGrafter"/>
</dbReference>
<organism evidence="5 6">
    <name type="scientific">Pocillopora damicornis</name>
    <name type="common">Cauliflower coral</name>
    <name type="synonym">Millepora damicornis</name>
    <dbReference type="NCBI Taxonomy" id="46731"/>
    <lineage>
        <taxon>Eukaryota</taxon>
        <taxon>Metazoa</taxon>
        <taxon>Cnidaria</taxon>
        <taxon>Anthozoa</taxon>
        <taxon>Hexacorallia</taxon>
        <taxon>Scleractinia</taxon>
        <taxon>Astrocoeniina</taxon>
        <taxon>Pocilloporidae</taxon>
        <taxon>Pocillopora</taxon>
    </lineage>
</organism>
<dbReference type="EMBL" id="RCHS01004063">
    <property type="protein sequence ID" value="RMX37953.1"/>
    <property type="molecule type" value="Genomic_DNA"/>
</dbReference>
<feature type="compositionally biased region" description="Polar residues" evidence="4">
    <location>
        <begin position="58"/>
        <end position="68"/>
    </location>
</feature>
<evidence type="ECO:0008006" key="7">
    <source>
        <dbReference type="Google" id="ProtNLM"/>
    </source>
</evidence>
<evidence type="ECO:0000313" key="6">
    <source>
        <dbReference type="Proteomes" id="UP000275408"/>
    </source>
</evidence>
<dbReference type="Proteomes" id="UP000275408">
    <property type="component" value="Unassembled WGS sequence"/>
</dbReference>
<accession>A0A3M6T9E4</accession>
<dbReference type="PANTHER" id="PTHR31601:SF2">
    <property type="entry name" value="ALPHA-KETOGLUTARATE DEHYDROGENASE COMPONENT 4"/>
    <property type="match status" value="1"/>
</dbReference>